<evidence type="ECO:0000313" key="1">
    <source>
        <dbReference type="EMBL" id="SCB42492.1"/>
    </source>
</evidence>
<accession>A0A1C3WR00</accession>
<dbReference type="RefSeq" id="WP_091959152.1">
    <property type="nucleotide sequence ID" value="NZ_FMAI01000009.1"/>
</dbReference>
<keyword evidence="2" id="KW-1185">Reference proteome</keyword>
<sequence>MITYKQYHIERFEHGRRGWVARITRADGQHIRTILPASEHPYLDTKPTASAEEAEKLAKEGIDFGGMV</sequence>
<protein>
    <submittedName>
        <fullName evidence="1">Uncharacterized protein</fullName>
    </submittedName>
</protein>
<dbReference type="AlphaFoldDB" id="A0A1C3WR00"/>
<dbReference type="Proteomes" id="UP000199184">
    <property type="component" value="Unassembled WGS sequence"/>
</dbReference>
<gene>
    <name evidence="1" type="ORF">GA0061098_1009126</name>
</gene>
<organism evidence="1 2">
    <name type="scientific">Bradyrhizobium shewense</name>
    <dbReference type="NCBI Taxonomy" id="1761772"/>
    <lineage>
        <taxon>Bacteria</taxon>
        <taxon>Pseudomonadati</taxon>
        <taxon>Pseudomonadota</taxon>
        <taxon>Alphaproteobacteria</taxon>
        <taxon>Hyphomicrobiales</taxon>
        <taxon>Nitrobacteraceae</taxon>
        <taxon>Bradyrhizobium</taxon>
    </lineage>
</organism>
<name>A0A1C3WR00_9BRAD</name>
<proteinExistence type="predicted"/>
<reference evidence="2" key="1">
    <citation type="submission" date="2016-08" db="EMBL/GenBank/DDBJ databases">
        <authorList>
            <person name="Varghese N."/>
            <person name="Submissions Spin"/>
        </authorList>
    </citation>
    <scope>NUCLEOTIDE SEQUENCE [LARGE SCALE GENOMIC DNA]</scope>
    <source>
        <strain evidence="2">ERR11</strain>
    </source>
</reference>
<evidence type="ECO:0000313" key="2">
    <source>
        <dbReference type="Proteomes" id="UP000199184"/>
    </source>
</evidence>
<dbReference type="EMBL" id="FMAI01000009">
    <property type="protein sequence ID" value="SCB42492.1"/>
    <property type="molecule type" value="Genomic_DNA"/>
</dbReference>